<dbReference type="AlphaFoldDB" id="A0A2W7P057"/>
<comment type="caution">
    <text evidence="1">The sequence shown here is derived from an EMBL/GenBank/DDBJ whole genome shotgun (WGS) entry which is preliminary data.</text>
</comment>
<gene>
    <name evidence="1" type="ORF">C7416_104443</name>
</gene>
<protein>
    <submittedName>
        <fullName evidence="1">YdaS antitoxin of YdaST toxin-antitoxin system</fullName>
    </submittedName>
</protein>
<sequence length="68" mass="7987">MSALGYEVKSNAQIRQWRTGFRSPSEKNCVGLEKATDGRIRRQDLRPNDWWLIWPEMPGAKNRSIKKK</sequence>
<dbReference type="InterPro" id="IPR010982">
    <property type="entry name" value="Lambda_DNA-bd_dom_sf"/>
</dbReference>
<dbReference type="Proteomes" id="UP000249638">
    <property type="component" value="Unassembled WGS sequence"/>
</dbReference>
<name>A0A2W7P057_9BURK</name>
<proteinExistence type="predicted"/>
<accession>A0A2W7P057</accession>
<dbReference type="Gene3D" id="1.10.260.40">
    <property type="entry name" value="lambda repressor-like DNA-binding domains"/>
    <property type="match status" value="1"/>
</dbReference>
<dbReference type="EMBL" id="QKZN01000004">
    <property type="protein sequence ID" value="PZX29438.1"/>
    <property type="molecule type" value="Genomic_DNA"/>
</dbReference>
<reference evidence="1" key="1">
    <citation type="submission" date="2018-06" db="EMBL/GenBank/DDBJ databases">
        <title>Genomic Encyclopedia of Type Strains, Phase IV (KMG-V): Genome sequencing to study the core and pangenomes of soil and plant-associated prokaryotes.</title>
        <authorList>
            <person name="Whitman W."/>
        </authorList>
    </citation>
    <scope>NUCLEOTIDE SEQUENCE [LARGE SCALE GENOMIC DNA]</scope>
    <source>
        <strain evidence="1">MLR2-44</strain>
    </source>
</reference>
<evidence type="ECO:0000313" key="1">
    <source>
        <dbReference type="EMBL" id="PZX29438.1"/>
    </source>
</evidence>
<keyword evidence="2" id="KW-1185">Reference proteome</keyword>
<evidence type="ECO:0000313" key="2">
    <source>
        <dbReference type="Proteomes" id="UP000249638"/>
    </source>
</evidence>
<dbReference type="GO" id="GO:0003677">
    <property type="term" value="F:DNA binding"/>
    <property type="evidence" value="ECO:0007669"/>
    <property type="project" value="InterPro"/>
</dbReference>
<organism evidence="1 2">
    <name type="scientific">Cupriavidus phytorum</name>
    <dbReference type="NCBI Taxonomy" id="3024399"/>
    <lineage>
        <taxon>Bacteria</taxon>
        <taxon>Pseudomonadati</taxon>
        <taxon>Pseudomonadota</taxon>
        <taxon>Betaproteobacteria</taxon>
        <taxon>Burkholderiales</taxon>
        <taxon>Burkholderiaceae</taxon>
        <taxon>Cupriavidus</taxon>
    </lineage>
</organism>